<dbReference type="Gene3D" id="3.40.50.150">
    <property type="entry name" value="Vaccinia Virus protein VP39"/>
    <property type="match status" value="1"/>
</dbReference>
<dbReference type="InterPro" id="IPR029063">
    <property type="entry name" value="SAM-dependent_MTases_sf"/>
</dbReference>
<gene>
    <name evidence="1" type="ORF">SCP_0403860</name>
</gene>
<dbReference type="Proteomes" id="UP000287166">
    <property type="component" value="Unassembled WGS sequence"/>
</dbReference>
<organism evidence="1 2">
    <name type="scientific">Sparassis crispa</name>
    <dbReference type="NCBI Taxonomy" id="139825"/>
    <lineage>
        <taxon>Eukaryota</taxon>
        <taxon>Fungi</taxon>
        <taxon>Dikarya</taxon>
        <taxon>Basidiomycota</taxon>
        <taxon>Agaricomycotina</taxon>
        <taxon>Agaricomycetes</taxon>
        <taxon>Polyporales</taxon>
        <taxon>Sparassidaceae</taxon>
        <taxon>Sparassis</taxon>
    </lineage>
</organism>
<dbReference type="EMBL" id="BFAD01000004">
    <property type="protein sequence ID" value="GBE82010.1"/>
    <property type="molecule type" value="Genomic_DNA"/>
</dbReference>
<dbReference type="SUPFAM" id="SSF53335">
    <property type="entry name" value="S-adenosyl-L-methionine-dependent methyltransferases"/>
    <property type="match status" value="1"/>
</dbReference>
<dbReference type="InterPro" id="IPR019410">
    <property type="entry name" value="Methyltransf_16"/>
</dbReference>
<evidence type="ECO:0000313" key="2">
    <source>
        <dbReference type="Proteomes" id="UP000287166"/>
    </source>
</evidence>
<dbReference type="STRING" id="139825.A0A401GIH9"/>
<proteinExistence type="predicted"/>
<dbReference type="Pfam" id="PF10294">
    <property type="entry name" value="Methyltransf_16"/>
    <property type="match status" value="1"/>
</dbReference>
<reference evidence="1 2" key="1">
    <citation type="journal article" date="2018" name="Sci. Rep.">
        <title>Genome sequence of the cauliflower mushroom Sparassis crispa (Hanabiratake) and its association with beneficial usage.</title>
        <authorList>
            <person name="Kiyama R."/>
            <person name="Furutani Y."/>
            <person name="Kawaguchi K."/>
            <person name="Nakanishi T."/>
        </authorList>
    </citation>
    <scope>NUCLEOTIDE SEQUENCE [LARGE SCALE GENOMIC DNA]</scope>
</reference>
<name>A0A401GIH9_9APHY</name>
<dbReference type="OrthoDB" id="194386at2759"/>
<dbReference type="GeneID" id="38778927"/>
<sequence>MLSNHPHVLPAHHTKHLPLLRYPFRHLFFDLAQSDNGATNGTALWLVAGQRRLRAIELGSGVGLSALALSAIGWDVWSTDLPDVVDSVLMANVARNVGNFSPDSGSIHVRVLDWTVSPDQWVWDDERVIASPSLPRGAQNEDSVRPGPPFDLIISSDTLYTPDLVSPLLRALHALSALSCTFSPYRSPPVYLCIERRDSSVIDQALYDAKHVWNFTIERVAHRKLVKAMEKGGVKWSKEEWEGIEIWKLTLNRSTNSC</sequence>
<accession>A0A401GIH9</accession>
<comment type="caution">
    <text evidence="1">The sequence shown here is derived from an EMBL/GenBank/DDBJ whole genome shotgun (WGS) entry which is preliminary data.</text>
</comment>
<dbReference type="GO" id="GO:0005737">
    <property type="term" value="C:cytoplasm"/>
    <property type="evidence" value="ECO:0007669"/>
    <property type="project" value="TreeGrafter"/>
</dbReference>
<dbReference type="GO" id="GO:0005634">
    <property type="term" value="C:nucleus"/>
    <property type="evidence" value="ECO:0007669"/>
    <property type="project" value="TreeGrafter"/>
</dbReference>
<evidence type="ECO:0000313" key="1">
    <source>
        <dbReference type="EMBL" id="GBE82010.1"/>
    </source>
</evidence>
<dbReference type="RefSeq" id="XP_027612923.1">
    <property type="nucleotide sequence ID" value="XM_027757122.1"/>
</dbReference>
<dbReference type="AlphaFoldDB" id="A0A401GIH9"/>
<dbReference type="PANTHER" id="PTHR14614">
    <property type="entry name" value="HEPATOCELLULAR CARCINOMA-ASSOCIATED ANTIGEN"/>
    <property type="match status" value="1"/>
</dbReference>
<protein>
    <submittedName>
        <fullName evidence="1">Uncharacterized protein</fullName>
    </submittedName>
</protein>
<dbReference type="CDD" id="cd02440">
    <property type="entry name" value="AdoMet_MTases"/>
    <property type="match status" value="1"/>
</dbReference>
<dbReference type="GO" id="GO:0008757">
    <property type="term" value="F:S-adenosylmethionine-dependent methyltransferase activity"/>
    <property type="evidence" value="ECO:0007669"/>
    <property type="project" value="UniProtKB-ARBA"/>
</dbReference>
<dbReference type="InParanoid" id="A0A401GIH9"/>
<dbReference type="PANTHER" id="PTHR14614:SF162">
    <property type="entry name" value="EXPRESSED PROTEIN"/>
    <property type="match status" value="1"/>
</dbReference>
<keyword evidence="2" id="KW-1185">Reference proteome</keyword>